<protein>
    <submittedName>
        <fullName evidence="2">Uncharacterized protein</fullName>
    </submittedName>
</protein>
<keyword evidence="1" id="KW-0812">Transmembrane</keyword>
<keyword evidence="1" id="KW-1133">Transmembrane helix</keyword>
<evidence type="ECO:0000256" key="1">
    <source>
        <dbReference type="SAM" id="Phobius"/>
    </source>
</evidence>
<proteinExistence type="predicted"/>
<evidence type="ECO:0000313" key="3">
    <source>
        <dbReference type="Proteomes" id="UP000229344"/>
    </source>
</evidence>
<sequence>MTDTTPTQKNRWSLARYAVTLVLILSFAAAPLSITSSLHIQKQEAAAQWSVLDAANLVKNTFVAAIQNSLQVKEFSLDAIAYALAKQAIQSMTTSIVQWINSGFKGSPAFVQNLEFHLNYLADRVASEFFSELGGGFLCAPFQLNVRAAISLQYNNNKYYKNRGQCSLSSVAANIENFGKAGVTSSWGNFMQVAMYPQNNPYGSMALAQQELTLRIVNARNQEVELLSFGDGFLSYRDTEDAWCIGQPVEKCPVITPGKVISEQLNKSLGAGQDVLVSADEINEIIGALFAQLTTQAITGVNGLLGVSSGQNGSQSYLNQVNSDKTKVGYDASSYTNVTQTLQTEQTFLSLNEQIVTTINGAATLSCSQSLPTSLVTARSTASAAVTSTRTNVSRLEGFQSQLSGTSNSKEQETIFSQFQAFASSGVLHSPATVTSLQNTVDSITAAVTSYEASYCKTTP</sequence>
<dbReference type="Proteomes" id="UP000229344">
    <property type="component" value="Unassembled WGS sequence"/>
</dbReference>
<name>A0A2H0UFN4_9BACT</name>
<dbReference type="AlphaFoldDB" id="A0A2H0UFN4"/>
<reference evidence="3" key="1">
    <citation type="submission" date="2017-09" db="EMBL/GenBank/DDBJ databases">
        <title>Depth-based differentiation of microbial function through sediment-hosted aquifers and enrichment of novel symbionts in the deep terrestrial subsurface.</title>
        <authorList>
            <person name="Probst A.J."/>
            <person name="Ladd B."/>
            <person name="Jarett J.K."/>
            <person name="Geller-Mcgrath D.E."/>
            <person name="Sieber C.M.K."/>
            <person name="Emerson J.B."/>
            <person name="Anantharaman K."/>
            <person name="Thomas B.C."/>
            <person name="Malmstrom R."/>
            <person name="Stieglmeier M."/>
            <person name="Klingl A."/>
            <person name="Woyke T."/>
            <person name="Ryan C.M."/>
            <person name="Banfield J.F."/>
        </authorList>
    </citation>
    <scope>NUCLEOTIDE SEQUENCE [LARGE SCALE GENOMIC DNA]</scope>
</reference>
<evidence type="ECO:0000313" key="2">
    <source>
        <dbReference type="EMBL" id="PIR84605.1"/>
    </source>
</evidence>
<keyword evidence="1" id="KW-0472">Membrane</keyword>
<gene>
    <name evidence="2" type="ORF">COU16_03465</name>
</gene>
<organism evidence="2 3">
    <name type="scientific">Candidatus Kaiserbacteria bacterium CG10_big_fil_rev_8_21_14_0_10_47_16</name>
    <dbReference type="NCBI Taxonomy" id="1974608"/>
    <lineage>
        <taxon>Bacteria</taxon>
        <taxon>Candidatus Kaiseribacteriota</taxon>
    </lineage>
</organism>
<accession>A0A2H0UFN4</accession>
<dbReference type="EMBL" id="PFBI01000006">
    <property type="protein sequence ID" value="PIR84605.1"/>
    <property type="molecule type" value="Genomic_DNA"/>
</dbReference>
<comment type="caution">
    <text evidence="2">The sequence shown here is derived from an EMBL/GenBank/DDBJ whole genome shotgun (WGS) entry which is preliminary data.</text>
</comment>
<feature type="transmembrane region" description="Helical" evidence="1">
    <location>
        <begin position="14"/>
        <end position="34"/>
    </location>
</feature>